<keyword evidence="12" id="KW-1185">Reference proteome</keyword>
<protein>
    <recommendedName>
        <fullName evidence="3">HECT-type E3 ubiquitin transferase</fullName>
        <ecNumber evidence="3">2.3.2.26</ecNumber>
    </recommendedName>
</protein>
<dbReference type="InterPro" id="IPR011009">
    <property type="entry name" value="Kinase-like_dom_sf"/>
</dbReference>
<dbReference type="Gene3D" id="2.120.10.80">
    <property type="entry name" value="Kelch-type beta propeller"/>
    <property type="match status" value="2"/>
</dbReference>
<dbReference type="SMART" id="SM00220">
    <property type="entry name" value="S_TKc"/>
    <property type="match status" value="1"/>
</dbReference>
<dbReference type="SUPFAM" id="SSF56112">
    <property type="entry name" value="Protein kinase-like (PK-like)"/>
    <property type="match status" value="1"/>
</dbReference>
<feature type="domain" description="Protein kinase" evidence="9">
    <location>
        <begin position="1164"/>
        <end position="1451"/>
    </location>
</feature>
<evidence type="ECO:0000256" key="5">
    <source>
        <dbReference type="ARBA" id="ARBA00022786"/>
    </source>
</evidence>
<dbReference type="GO" id="GO:0004672">
    <property type="term" value="F:protein kinase activity"/>
    <property type="evidence" value="ECO:0007669"/>
    <property type="project" value="InterPro"/>
</dbReference>
<feature type="active site" description="Glycyl thioester intermediate" evidence="6">
    <location>
        <position position="1819"/>
    </location>
</feature>
<evidence type="ECO:0000259" key="9">
    <source>
        <dbReference type="PROSITE" id="PS50011"/>
    </source>
</evidence>
<feature type="region of interest" description="Disordered" evidence="8">
    <location>
        <begin position="974"/>
        <end position="996"/>
    </location>
</feature>
<dbReference type="SUPFAM" id="SSF56204">
    <property type="entry name" value="Hect, E3 ligase catalytic domain"/>
    <property type="match status" value="1"/>
</dbReference>
<name>A0AAD7UKS6_9STRA</name>
<evidence type="ECO:0000256" key="8">
    <source>
        <dbReference type="SAM" id="MobiDB-lite"/>
    </source>
</evidence>
<gene>
    <name evidence="11" type="ORF">CTAYLR_009743</name>
</gene>
<dbReference type="GO" id="GO:0005524">
    <property type="term" value="F:ATP binding"/>
    <property type="evidence" value="ECO:0007669"/>
    <property type="project" value="InterPro"/>
</dbReference>
<feature type="region of interest" description="Disordered" evidence="8">
    <location>
        <begin position="381"/>
        <end position="401"/>
    </location>
</feature>
<dbReference type="Gene3D" id="3.30.2410.10">
    <property type="entry name" value="Hect, E3 ligase catalytic domain"/>
    <property type="match status" value="1"/>
</dbReference>
<evidence type="ECO:0000256" key="7">
    <source>
        <dbReference type="SAM" id="Coils"/>
    </source>
</evidence>
<keyword evidence="4" id="KW-0808">Transferase</keyword>
<proteinExistence type="predicted"/>
<dbReference type="InterPro" id="IPR000569">
    <property type="entry name" value="HECT_dom"/>
</dbReference>
<dbReference type="PANTHER" id="PTHR11254:SF440">
    <property type="entry name" value="E3 UBIQUITIN-PROTEIN LIGASE NEDD-4"/>
    <property type="match status" value="1"/>
</dbReference>
<evidence type="ECO:0000313" key="11">
    <source>
        <dbReference type="EMBL" id="KAJ8610544.1"/>
    </source>
</evidence>
<feature type="compositionally biased region" description="Basic and acidic residues" evidence="8">
    <location>
        <begin position="449"/>
        <end position="469"/>
    </location>
</feature>
<dbReference type="PROSITE" id="PS50011">
    <property type="entry name" value="PROTEIN_KINASE_DOM"/>
    <property type="match status" value="1"/>
</dbReference>
<dbReference type="EMBL" id="JAQMWT010000101">
    <property type="protein sequence ID" value="KAJ8610544.1"/>
    <property type="molecule type" value="Genomic_DNA"/>
</dbReference>
<comment type="catalytic activity">
    <reaction evidence="1">
        <text>S-ubiquitinyl-[E2 ubiquitin-conjugating enzyme]-L-cysteine + [acceptor protein]-L-lysine = [E2 ubiquitin-conjugating enzyme]-L-cysteine + N(6)-ubiquitinyl-[acceptor protein]-L-lysine.</text>
        <dbReference type="EC" id="2.3.2.26"/>
    </reaction>
</comment>
<dbReference type="Gene3D" id="3.90.1750.10">
    <property type="entry name" value="Hect, E3 ligase catalytic domains"/>
    <property type="match status" value="1"/>
</dbReference>
<dbReference type="Pfam" id="PF24681">
    <property type="entry name" value="Kelch_KLHDC2_KLHL20_DRC7"/>
    <property type="match status" value="1"/>
</dbReference>
<dbReference type="PANTHER" id="PTHR11254">
    <property type="entry name" value="HECT DOMAIN UBIQUITIN-PROTEIN LIGASE"/>
    <property type="match status" value="1"/>
</dbReference>
<keyword evidence="7" id="KW-0175">Coiled coil</keyword>
<feature type="coiled-coil region" evidence="7">
    <location>
        <begin position="566"/>
        <end position="600"/>
    </location>
</feature>
<dbReference type="Proteomes" id="UP001230188">
    <property type="component" value="Unassembled WGS sequence"/>
</dbReference>
<dbReference type="GO" id="GO:0061630">
    <property type="term" value="F:ubiquitin protein ligase activity"/>
    <property type="evidence" value="ECO:0007669"/>
    <property type="project" value="UniProtKB-EC"/>
</dbReference>
<organism evidence="11 12">
    <name type="scientific">Chrysophaeum taylorii</name>
    <dbReference type="NCBI Taxonomy" id="2483200"/>
    <lineage>
        <taxon>Eukaryota</taxon>
        <taxon>Sar</taxon>
        <taxon>Stramenopiles</taxon>
        <taxon>Ochrophyta</taxon>
        <taxon>Pelagophyceae</taxon>
        <taxon>Pelagomonadales</taxon>
        <taxon>Pelagomonadaceae</taxon>
        <taxon>Chrysophaeum</taxon>
    </lineage>
</organism>
<reference evidence="11" key="1">
    <citation type="submission" date="2023-01" db="EMBL/GenBank/DDBJ databases">
        <title>Metagenome sequencing of chrysophaentin producing Chrysophaeum taylorii.</title>
        <authorList>
            <person name="Davison J."/>
            <person name="Bewley C."/>
        </authorList>
    </citation>
    <scope>NUCLEOTIDE SEQUENCE</scope>
    <source>
        <strain evidence="11">NIES-1699</strain>
    </source>
</reference>
<evidence type="ECO:0000256" key="6">
    <source>
        <dbReference type="PROSITE-ProRule" id="PRU00104"/>
    </source>
</evidence>
<dbReference type="SMART" id="SM00119">
    <property type="entry name" value="HECTc"/>
    <property type="match status" value="1"/>
</dbReference>
<accession>A0AAD7UKS6</accession>
<dbReference type="Gene3D" id="3.30.2160.10">
    <property type="entry name" value="Hect, E3 ligase catalytic domain"/>
    <property type="match status" value="1"/>
</dbReference>
<keyword evidence="5 6" id="KW-0833">Ubl conjugation pathway</keyword>
<dbReference type="Pfam" id="PF00632">
    <property type="entry name" value="HECT"/>
    <property type="match status" value="1"/>
</dbReference>
<evidence type="ECO:0000256" key="4">
    <source>
        <dbReference type="ARBA" id="ARBA00022679"/>
    </source>
</evidence>
<dbReference type="PROSITE" id="PS50237">
    <property type="entry name" value="HECT"/>
    <property type="match status" value="1"/>
</dbReference>
<comment type="pathway">
    <text evidence="2">Protein modification; protein ubiquitination.</text>
</comment>
<feature type="compositionally biased region" description="Basic and acidic residues" evidence="8">
    <location>
        <begin position="649"/>
        <end position="669"/>
    </location>
</feature>
<dbReference type="InterPro" id="IPR000719">
    <property type="entry name" value="Prot_kinase_dom"/>
</dbReference>
<dbReference type="SUPFAM" id="SSF117281">
    <property type="entry name" value="Kelch motif"/>
    <property type="match status" value="1"/>
</dbReference>
<feature type="region of interest" description="Disordered" evidence="8">
    <location>
        <begin position="1246"/>
        <end position="1275"/>
    </location>
</feature>
<comment type="caution">
    <text evidence="11">The sequence shown here is derived from an EMBL/GenBank/DDBJ whole genome shotgun (WGS) entry which is preliminary data.</text>
</comment>
<dbReference type="InterPro" id="IPR050409">
    <property type="entry name" value="E3_ubiq-protein_ligase"/>
</dbReference>
<feature type="domain" description="HECT" evidence="10">
    <location>
        <begin position="1518"/>
        <end position="1851"/>
    </location>
</feature>
<dbReference type="InterPro" id="IPR035983">
    <property type="entry name" value="Hect_E3_ubiquitin_ligase"/>
</dbReference>
<sequence>MVCQGGKTSLRSHRVVELGKGKLCLIGGFVGEFESASDVWVCDGVEEEEDEGGSLRTTWSVASARAEFRGRDGHAAVVVAGCILVLGGASSDVDALTTSEVWKSEDEGATWRLVTSAPGWPARTHHEAVVFDGAVVLLGGFGEFGYCNDVWKSLDGSSTWERATAAAAWSARAMHAATVFRGAVYVAGGYEGRGSCNDVWASTDATTWTRLAHRAPWRARRGHSLVAAGSSCLVVAGGESGAAETANNETFGDCWTSHDGATWTIVCLDAPPRHLHAAACRSDGLLLVFGGAEAVRGGAEATTHVHADAWALSLDVARSPPQEQQSRATLDISMRSAVAAVAELKQLRAALREVQSGNVQLAQDATEATSCEPITVALHGPRSATQDEPPPVKQKKTTPASLGARLQRVWATAYKGGFFDSTSSSSGSKPAAAEMEGNDEEDNDSVSLIRDDSYGSFFDARERDSDSSERAVASSPVPSPQPRLPALDEEPQPAPIATESMIAATAAPPGEAMAAVIADVFAIDAALGDEWRDALWPSYREIQTLALGHLDQGKLAACVERRDAALEAAVAEATTAETRFAALQAESDRLQQKVALAIARLRARLAVELEDGSALGARNHRPPRAIKDSVSFADLKQVVLESTSIPNDASRRRDDERDPSSNDSRRAEDDEKIDDWPSIETRASLMIAQREERDDADKFEDVAADLRAHCTRPERADSARRATDAALNRLADALQKRADAADALRASIHYVATNKQENDDSTKLEEEVSRGTLAAAVLWDEGTSLVQAKLDAHAAVGNELAVIPRELEHALALKARLLRAAERRCSEAYAGFGLLAAVASRLRRRAATWRAYLGARNQAALAAALCDAAAAARNAVVAIEDLRTDTLSALEKLARRRRANFFKPPPPPPMPPPYSSILPAAEAVEVVVPEQSVSPTLSLATGVIVARACANDDASGDGGEQQVLSTSAVEFERRDAAGTTSSSSFTATTTVRKKGDSRAEGILSGVFGGSSSNAQLFLCRRTRSVEMIAEEDEKAAIRVRPSTLQDAALFPPSPDDDDNNEKTEARLRQRVHNLDAELVKARRARRRAVARAARYAYTVAPEVVWESPVIVDSLGRFNLLGLDERDDDEDLYLTDAASQRPHRRASTDGAGAWVRSPNRDLAEYAELEPFSRGDSPRSLRGMDRASGDAVLLKAYALDESDRAEWWLHEAEMDALLALPRHEAIAAPRSMVTATWAPVPPVATSCRGRVERSLRGGSSSSSPEGGGEQKNADTPRRKETAAMMYLEFALAETDSVGWASAAARAPWHVQAVARQVLTALLVLHSHDVVHAHLSPRAVVVVGESRAQLSTRHLPVAHPGEEELDEREFVAPEVVRGETAPTAAADVYSFGATLGWLHRRSAAEADALQRIPSMSSRLSSLPDVELHRLLESLMASEASERPTAADAMLHPYFQNSYMDRYIAGGDIVGPNEKLEALRDLLRRVRSEMRSLPGRRNIVVRRETIVDDVLSHFSEQQNDRRPGQHHATRWPLKVTFEGEAGVDEGGLTVEMFRLFFDQVLEESRGLFESSGGDVVLPRPPETAADPRFLAKLEAFGRSLVTACYEGCGAPSKLGPSLFKFLARGARHVSAGDSRALRDLQKFDPQLGASLEYMLTHSPNAGTDWGLDFDDVSPDDHQPRPVTEANKHSFVVLKVRRVLTGCRHDSLLAIRRGFETALSELSPEASPFLKLFSSTDWRVMLCSDQDDLRPEQVLDVVQFINFNATSIVPDAFRRTIESISTDSLRRFLVFATGAPSLPNDLSDFKLQVRAQPRSNALPVAHVCFYHLDIPDYADENQFITKFMMAIHEASTFERV</sequence>
<dbReference type="EC" id="2.3.2.26" evidence="3"/>
<evidence type="ECO:0000313" key="12">
    <source>
        <dbReference type="Proteomes" id="UP001230188"/>
    </source>
</evidence>
<feature type="compositionally biased region" description="Low complexity" evidence="8">
    <location>
        <begin position="977"/>
        <end position="990"/>
    </location>
</feature>
<dbReference type="Pfam" id="PF00069">
    <property type="entry name" value="Pkinase"/>
    <property type="match status" value="1"/>
</dbReference>
<feature type="region of interest" description="Disordered" evidence="8">
    <location>
        <begin position="420"/>
        <end position="491"/>
    </location>
</feature>
<evidence type="ECO:0000256" key="3">
    <source>
        <dbReference type="ARBA" id="ARBA00012485"/>
    </source>
</evidence>
<dbReference type="Gene3D" id="1.10.510.10">
    <property type="entry name" value="Transferase(Phosphotransferase) domain 1"/>
    <property type="match status" value="1"/>
</dbReference>
<evidence type="ECO:0000256" key="1">
    <source>
        <dbReference type="ARBA" id="ARBA00000885"/>
    </source>
</evidence>
<evidence type="ECO:0000256" key="2">
    <source>
        <dbReference type="ARBA" id="ARBA00004906"/>
    </source>
</evidence>
<evidence type="ECO:0000259" key="10">
    <source>
        <dbReference type="PROSITE" id="PS50237"/>
    </source>
</evidence>
<feature type="region of interest" description="Disordered" evidence="8">
    <location>
        <begin position="643"/>
        <end position="675"/>
    </location>
</feature>
<dbReference type="InterPro" id="IPR015915">
    <property type="entry name" value="Kelch-typ_b-propeller"/>
</dbReference>